<dbReference type="GO" id="GO:0055085">
    <property type="term" value="P:transmembrane transport"/>
    <property type="evidence" value="ECO:0007669"/>
    <property type="project" value="InterPro"/>
</dbReference>
<evidence type="ECO:0000313" key="10">
    <source>
        <dbReference type="Proteomes" id="UP000236910"/>
    </source>
</evidence>
<dbReference type="EMBL" id="PNIX01000148">
    <property type="protein sequence ID" value="PMP83021.1"/>
    <property type="molecule type" value="Genomic_DNA"/>
</dbReference>
<protein>
    <submittedName>
        <fullName evidence="9">Carbohydrate ABC transporter permease</fullName>
    </submittedName>
</protein>
<evidence type="ECO:0000256" key="4">
    <source>
        <dbReference type="ARBA" id="ARBA00022692"/>
    </source>
</evidence>
<feature type="non-terminal residue" evidence="9">
    <location>
        <position position="1"/>
    </location>
</feature>
<keyword evidence="4 7" id="KW-0812">Transmembrane</keyword>
<dbReference type="PANTHER" id="PTHR32243:SF18">
    <property type="entry name" value="INNER MEMBRANE ABC TRANSPORTER PERMEASE PROTEIN YCJP"/>
    <property type="match status" value="1"/>
</dbReference>
<keyword evidence="5 7" id="KW-1133">Transmembrane helix</keyword>
<evidence type="ECO:0000256" key="7">
    <source>
        <dbReference type="RuleBase" id="RU363032"/>
    </source>
</evidence>
<keyword evidence="3" id="KW-1003">Cell membrane</keyword>
<proteinExistence type="inferred from homology"/>
<feature type="transmembrane region" description="Helical" evidence="7">
    <location>
        <begin position="73"/>
        <end position="91"/>
    </location>
</feature>
<organism evidence="9 10">
    <name type="scientific">Caldisericum exile</name>
    <dbReference type="NCBI Taxonomy" id="693075"/>
    <lineage>
        <taxon>Bacteria</taxon>
        <taxon>Pseudomonadati</taxon>
        <taxon>Caldisericota/Cryosericota group</taxon>
        <taxon>Caldisericota</taxon>
        <taxon>Caldisericia</taxon>
        <taxon>Caldisericales</taxon>
        <taxon>Caldisericaceae</taxon>
        <taxon>Caldisericum</taxon>
    </lineage>
</organism>
<name>A0A2J6X7K1_9BACT</name>
<evidence type="ECO:0000256" key="5">
    <source>
        <dbReference type="ARBA" id="ARBA00022989"/>
    </source>
</evidence>
<accession>A0A2J6X7K1</accession>
<gene>
    <name evidence="9" type="ORF">C0175_02590</name>
</gene>
<evidence type="ECO:0000259" key="8">
    <source>
        <dbReference type="PROSITE" id="PS50928"/>
    </source>
</evidence>
<evidence type="ECO:0000256" key="6">
    <source>
        <dbReference type="ARBA" id="ARBA00023136"/>
    </source>
</evidence>
<dbReference type="Pfam" id="PF00528">
    <property type="entry name" value="BPD_transp_1"/>
    <property type="match status" value="1"/>
</dbReference>
<dbReference type="InterPro" id="IPR000515">
    <property type="entry name" value="MetI-like"/>
</dbReference>
<comment type="similarity">
    <text evidence="7">Belongs to the binding-protein-dependent transport system permease family.</text>
</comment>
<dbReference type="PANTHER" id="PTHR32243">
    <property type="entry name" value="MALTOSE TRANSPORT SYSTEM PERMEASE-RELATED"/>
    <property type="match status" value="1"/>
</dbReference>
<dbReference type="Proteomes" id="UP000236910">
    <property type="component" value="Unassembled WGS sequence"/>
</dbReference>
<sequence length="106" mass="11527">EAATIDGASRNQIFWRIVLPLAVPGLSVASIFVFINSWNEFLYALILTGSKDQTAPIAIMGYLGEYTPKWGEISAAGMIMLIPAFIIALFMQKYVIEGLSVGGVKE</sequence>
<dbReference type="CDD" id="cd06261">
    <property type="entry name" value="TM_PBP2"/>
    <property type="match status" value="1"/>
</dbReference>
<keyword evidence="6 7" id="KW-0472">Membrane</keyword>
<dbReference type="GO" id="GO:0005886">
    <property type="term" value="C:plasma membrane"/>
    <property type="evidence" value="ECO:0007669"/>
    <property type="project" value="UniProtKB-SubCell"/>
</dbReference>
<dbReference type="PROSITE" id="PS50928">
    <property type="entry name" value="ABC_TM1"/>
    <property type="match status" value="1"/>
</dbReference>
<feature type="domain" description="ABC transmembrane type-1" evidence="8">
    <location>
        <begin position="1"/>
        <end position="91"/>
    </location>
</feature>
<evidence type="ECO:0000256" key="2">
    <source>
        <dbReference type="ARBA" id="ARBA00022448"/>
    </source>
</evidence>
<dbReference type="Gene3D" id="1.10.3720.10">
    <property type="entry name" value="MetI-like"/>
    <property type="match status" value="1"/>
</dbReference>
<dbReference type="InterPro" id="IPR050901">
    <property type="entry name" value="BP-dep_ABC_trans_perm"/>
</dbReference>
<evidence type="ECO:0000256" key="3">
    <source>
        <dbReference type="ARBA" id="ARBA00022475"/>
    </source>
</evidence>
<dbReference type="SUPFAM" id="SSF161098">
    <property type="entry name" value="MetI-like"/>
    <property type="match status" value="1"/>
</dbReference>
<comment type="caution">
    <text evidence="9">The sequence shown here is derived from an EMBL/GenBank/DDBJ whole genome shotgun (WGS) entry which is preliminary data.</text>
</comment>
<evidence type="ECO:0000256" key="1">
    <source>
        <dbReference type="ARBA" id="ARBA00004651"/>
    </source>
</evidence>
<feature type="transmembrane region" description="Helical" evidence="7">
    <location>
        <begin position="13"/>
        <end position="35"/>
    </location>
</feature>
<evidence type="ECO:0000313" key="9">
    <source>
        <dbReference type="EMBL" id="PMP83021.1"/>
    </source>
</evidence>
<keyword evidence="2 7" id="KW-0813">Transport</keyword>
<comment type="subcellular location">
    <subcellularLocation>
        <location evidence="1 7">Cell membrane</location>
        <topology evidence="1 7">Multi-pass membrane protein</topology>
    </subcellularLocation>
</comment>
<dbReference type="AlphaFoldDB" id="A0A2J6X7K1"/>
<dbReference type="InterPro" id="IPR035906">
    <property type="entry name" value="MetI-like_sf"/>
</dbReference>
<reference evidence="9 10" key="1">
    <citation type="submission" date="2018-01" db="EMBL/GenBank/DDBJ databases">
        <title>Metagenomic assembled genomes from two thermal pools in the Uzon Caldera, Kamchatka, Russia.</title>
        <authorList>
            <person name="Wilkins L."/>
            <person name="Ettinger C."/>
        </authorList>
    </citation>
    <scope>NUCLEOTIDE SEQUENCE [LARGE SCALE GENOMIC DNA]</scope>
    <source>
        <strain evidence="9">ARK-10</strain>
    </source>
</reference>